<evidence type="ECO:0000256" key="1">
    <source>
        <dbReference type="SAM" id="Phobius"/>
    </source>
</evidence>
<dbReference type="EMBL" id="PDCK01000040">
    <property type="protein sequence ID" value="PRQ51392.1"/>
    <property type="molecule type" value="Genomic_DNA"/>
</dbReference>
<keyword evidence="1" id="KW-0812">Transmembrane</keyword>
<proteinExistence type="predicted"/>
<dbReference type="Proteomes" id="UP000238479">
    <property type="component" value="Chromosome 2"/>
</dbReference>
<protein>
    <submittedName>
        <fullName evidence="2">Uncharacterized protein</fullName>
    </submittedName>
</protein>
<keyword evidence="1" id="KW-0472">Membrane</keyword>
<gene>
    <name evidence="2" type="ORF">RchiOBHm_Chr2g0143871</name>
</gene>
<accession>A0A2P6RY93</accession>
<evidence type="ECO:0000313" key="2">
    <source>
        <dbReference type="EMBL" id="PRQ51392.1"/>
    </source>
</evidence>
<feature type="transmembrane region" description="Helical" evidence="1">
    <location>
        <begin position="6"/>
        <end position="26"/>
    </location>
</feature>
<sequence>MGNIAVTSFILELILLQLFTHILSTVPQHQLYLERRSSLIRALGLDTDCITT</sequence>
<comment type="caution">
    <text evidence="2">The sequence shown here is derived from an EMBL/GenBank/DDBJ whole genome shotgun (WGS) entry which is preliminary data.</text>
</comment>
<reference evidence="2 3" key="1">
    <citation type="journal article" date="2018" name="Nat. Genet.">
        <title>The Rosa genome provides new insights in the design of modern roses.</title>
        <authorList>
            <person name="Bendahmane M."/>
        </authorList>
    </citation>
    <scope>NUCLEOTIDE SEQUENCE [LARGE SCALE GENOMIC DNA]</scope>
    <source>
        <strain evidence="3">cv. Old Blush</strain>
    </source>
</reference>
<organism evidence="2 3">
    <name type="scientific">Rosa chinensis</name>
    <name type="common">China rose</name>
    <dbReference type="NCBI Taxonomy" id="74649"/>
    <lineage>
        <taxon>Eukaryota</taxon>
        <taxon>Viridiplantae</taxon>
        <taxon>Streptophyta</taxon>
        <taxon>Embryophyta</taxon>
        <taxon>Tracheophyta</taxon>
        <taxon>Spermatophyta</taxon>
        <taxon>Magnoliopsida</taxon>
        <taxon>eudicotyledons</taxon>
        <taxon>Gunneridae</taxon>
        <taxon>Pentapetalae</taxon>
        <taxon>rosids</taxon>
        <taxon>fabids</taxon>
        <taxon>Rosales</taxon>
        <taxon>Rosaceae</taxon>
        <taxon>Rosoideae</taxon>
        <taxon>Rosoideae incertae sedis</taxon>
        <taxon>Rosa</taxon>
    </lineage>
</organism>
<dbReference type="Gramene" id="PRQ51392">
    <property type="protein sequence ID" value="PRQ51392"/>
    <property type="gene ID" value="RchiOBHm_Chr2g0143871"/>
</dbReference>
<dbReference type="AlphaFoldDB" id="A0A2P6RY93"/>
<keyword evidence="1" id="KW-1133">Transmembrane helix</keyword>
<name>A0A2P6RY93_ROSCH</name>
<evidence type="ECO:0000313" key="3">
    <source>
        <dbReference type="Proteomes" id="UP000238479"/>
    </source>
</evidence>
<keyword evidence="3" id="KW-1185">Reference proteome</keyword>